<evidence type="ECO:0000313" key="3">
    <source>
        <dbReference type="Proteomes" id="UP000434916"/>
    </source>
</evidence>
<dbReference type="RefSeq" id="WP_138273033.1">
    <property type="nucleotide sequence ID" value="NZ_JADMOA010000002.1"/>
</dbReference>
<gene>
    <name evidence="1" type="ORF">GMD82_12470</name>
    <name evidence="2" type="ORF">GME02_11975</name>
</gene>
<accession>A0A9Q4REY3</accession>
<comment type="caution">
    <text evidence="2">The sequence shown here is derived from an EMBL/GenBank/DDBJ whole genome shotgun (WGS) entry which is preliminary data.</text>
</comment>
<sequence>MNIDYFKFSVPFSQLKKKADSLKITEEKFKERAMLFLSKEEASNFTRSVFHPTKEDIEDDKKHCHYLLGKGVNFENLQSELSSDPLFEGFSL</sequence>
<protein>
    <submittedName>
        <fullName evidence="2">Uncharacterized protein</fullName>
    </submittedName>
</protein>
<dbReference type="AlphaFoldDB" id="A0A9Q4REY3"/>
<dbReference type="EMBL" id="WNDD01000012">
    <property type="protein sequence ID" value="MTV02363.1"/>
    <property type="molecule type" value="Genomic_DNA"/>
</dbReference>
<reference evidence="3 4" key="1">
    <citation type="journal article" date="2019" name="Nat. Med.">
        <title>A library of human gut bacterial isolates paired with longitudinal multiomics data enables mechanistic microbiome research.</title>
        <authorList>
            <person name="Poyet M."/>
            <person name="Groussin M."/>
            <person name="Gibbons S.M."/>
            <person name="Avila-Pacheco J."/>
            <person name="Jiang X."/>
            <person name="Kearney S.M."/>
            <person name="Perrotta A.R."/>
            <person name="Berdy B."/>
            <person name="Zhao S."/>
            <person name="Lieberman T.D."/>
            <person name="Swanson P.K."/>
            <person name="Smith M."/>
            <person name="Roesemann S."/>
            <person name="Alexander J.E."/>
            <person name="Rich S.A."/>
            <person name="Livny J."/>
            <person name="Vlamakis H."/>
            <person name="Clish C."/>
            <person name="Bullock K."/>
            <person name="Deik A."/>
            <person name="Scott J."/>
            <person name="Pierce K.A."/>
            <person name="Xavier R.J."/>
            <person name="Alm E.J."/>
        </authorList>
    </citation>
    <scope>NUCLEOTIDE SEQUENCE [LARGE SCALE GENOMIC DNA]</scope>
    <source>
        <strain evidence="2 4">BIOML-A11</strain>
        <strain evidence="1 3">BIOML-A29</strain>
    </source>
</reference>
<name>A0A9Q4REY3_9BACT</name>
<organism evidence="2 4">
    <name type="scientific">Parabacteroides merdae</name>
    <dbReference type="NCBI Taxonomy" id="46503"/>
    <lineage>
        <taxon>Bacteria</taxon>
        <taxon>Pseudomonadati</taxon>
        <taxon>Bacteroidota</taxon>
        <taxon>Bacteroidia</taxon>
        <taxon>Bacteroidales</taxon>
        <taxon>Tannerellaceae</taxon>
        <taxon>Parabacteroides</taxon>
    </lineage>
</organism>
<proteinExistence type="predicted"/>
<evidence type="ECO:0000313" key="1">
    <source>
        <dbReference type="EMBL" id="MTU40259.1"/>
    </source>
</evidence>
<dbReference type="Proteomes" id="UP000482671">
    <property type="component" value="Unassembled WGS sequence"/>
</dbReference>
<dbReference type="Proteomes" id="UP000434916">
    <property type="component" value="Unassembled WGS sequence"/>
</dbReference>
<keyword evidence="3" id="KW-1185">Reference proteome</keyword>
<evidence type="ECO:0000313" key="4">
    <source>
        <dbReference type="Proteomes" id="UP000482671"/>
    </source>
</evidence>
<dbReference type="EMBL" id="WNCN01000016">
    <property type="protein sequence ID" value="MTU40259.1"/>
    <property type="molecule type" value="Genomic_DNA"/>
</dbReference>
<evidence type="ECO:0000313" key="2">
    <source>
        <dbReference type="EMBL" id="MTV02363.1"/>
    </source>
</evidence>